<dbReference type="EMBL" id="WNJQ01000018">
    <property type="protein sequence ID" value="MBC9826366.1"/>
    <property type="molecule type" value="Genomic_DNA"/>
</dbReference>
<evidence type="ECO:0000313" key="3">
    <source>
        <dbReference type="Proteomes" id="UP000638836"/>
    </source>
</evidence>
<dbReference type="InterPro" id="IPR037523">
    <property type="entry name" value="VOC_core"/>
</dbReference>
<dbReference type="RefSeq" id="WP_023177011.1">
    <property type="nucleotide sequence ID" value="NZ_WNJQ01000018.1"/>
</dbReference>
<sequence length="148" mass="17005">MNRINLICLGVRDMKAALDFYKRIGFQTFEKTEQPAIVFFNNQGSKLELFPIEELAKDINEAAPPMIQERGFNGITLACNVKSKNEVDDMMARVKKNGGEIVKDPVRTSWGGYSGYFQDIEGYYWEVAYGPSWKFDENEMLIIEETQI</sequence>
<dbReference type="Proteomes" id="UP000638836">
    <property type="component" value="Unassembled WGS sequence"/>
</dbReference>
<dbReference type="InterPro" id="IPR004360">
    <property type="entry name" value="Glyas_Fos-R_dOase_dom"/>
</dbReference>
<dbReference type="PANTHER" id="PTHR36503">
    <property type="entry name" value="BLR2520 PROTEIN"/>
    <property type="match status" value="1"/>
</dbReference>
<dbReference type="PANTHER" id="PTHR36503:SF1">
    <property type="entry name" value="BLR2520 PROTEIN"/>
    <property type="match status" value="1"/>
</dbReference>
<proteinExistence type="predicted"/>
<accession>A0ABR7TEI8</accession>
<dbReference type="InterPro" id="IPR029068">
    <property type="entry name" value="Glyas_Bleomycin-R_OHBP_Dase"/>
</dbReference>
<gene>
    <name evidence="2" type="ORF">GLO26_11345</name>
</gene>
<feature type="domain" description="VOC" evidence="1">
    <location>
        <begin position="3"/>
        <end position="130"/>
    </location>
</feature>
<dbReference type="SUPFAM" id="SSF54593">
    <property type="entry name" value="Glyoxalase/Bleomycin resistance protein/Dihydroxybiphenyl dioxygenase"/>
    <property type="match status" value="1"/>
</dbReference>
<dbReference type="PROSITE" id="PS51819">
    <property type="entry name" value="VOC"/>
    <property type="match status" value="1"/>
</dbReference>
<reference evidence="2 3" key="1">
    <citation type="journal article" date="2020" name="Microorganisms">
        <title>New Insight into Antimicrobial Compounds from Food and Marine-Sourced Carnobacterium Species through Phenotype and Genome Analyses.</title>
        <authorList>
            <person name="Begrem S."/>
            <person name="Ivaniuk F."/>
            <person name="Gigout-Chevalier F."/>
            <person name="Kolypczuk L."/>
            <person name="Bonnetot S."/>
            <person name="Leroi F."/>
            <person name="Grovel O."/>
            <person name="Delbarre-Ladrat C."/>
            <person name="Passerini D."/>
        </authorList>
    </citation>
    <scope>NUCLEOTIDE SEQUENCE [LARGE SCALE GENOMIC DNA]</scope>
    <source>
        <strain evidence="2 3">MIP2551</strain>
    </source>
</reference>
<dbReference type="Gene3D" id="3.10.180.10">
    <property type="entry name" value="2,3-Dihydroxybiphenyl 1,2-Dioxygenase, domain 1"/>
    <property type="match status" value="1"/>
</dbReference>
<organism evidence="2 3">
    <name type="scientific">Carnobacterium inhibens</name>
    <dbReference type="NCBI Taxonomy" id="147709"/>
    <lineage>
        <taxon>Bacteria</taxon>
        <taxon>Bacillati</taxon>
        <taxon>Bacillota</taxon>
        <taxon>Bacilli</taxon>
        <taxon>Lactobacillales</taxon>
        <taxon>Carnobacteriaceae</taxon>
        <taxon>Carnobacterium</taxon>
    </lineage>
</organism>
<evidence type="ECO:0000313" key="2">
    <source>
        <dbReference type="EMBL" id="MBC9826366.1"/>
    </source>
</evidence>
<name>A0ABR7TEI8_9LACT</name>
<keyword evidence="3" id="KW-1185">Reference proteome</keyword>
<comment type="caution">
    <text evidence="2">The sequence shown here is derived from an EMBL/GenBank/DDBJ whole genome shotgun (WGS) entry which is preliminary data.</text>
</comment>
<protein>
    <submittedName>
        <fullName evidence="2">VOC family protein</fullName>
    </submittedName>
</protein>
<evidence type="ECO:0000259" key="1">
    <source>
        <dbReference type="PROSITE" id="PS51819"/>
    </source>
</evidence>
<dbReference type="CDD" id="cd07251">
    <property type="entry name" value="VOC_like"/>
    <property type="match status" value="1"/>
</dbReference>
<dbReference type="Pfam" id="PF00903">
    <property type="entry name" value="Glyoxalase"/>
    <property type="match status" value="1"/>
</dbReference>